<comment type="caution">
    <text evidence="4">The sequence shown here is derived from an EMBL/GenBank/DDBJ whole genome shotgun (WGS) entry which is preliminary data.</text>
</comment>
<name>A0A9X8Y9P7_9FIRM</name>
<dbReference type="RefSeq" id="WP_132083798.1">
    <property type="nucleotide sequence ID" value="NZ_SLUK01000001.1"/>
</dbReference>
<dbReference type="Pfam" id="PF08501">
    <property type="entry name" value="Shikimate_dh_N"/>
    <property type="match status" value="1"/>
</dbReference>
<dbReference type="InterPro" id="IPR013708">
    <property type="entry name" value="Shikimate_DH-bd_N"/>
</dbReference>
<feature type="domain" description="Shikimate dehydrogenase substrate binding N-terminal" evidence="3">
    <location>
        <begin position="5"/>
        <end position="85"/>
    </location>
</feature>
<evidence type="ECO:0000313" key="5">
    <source>
        <dbReference type="Proteomes" id="UP000294682"/>
    </source>
</evidence>
<comment type="pathway">
    <text evidence="1">Metabolic intermediate biosynthesis; chorismate biosynthesis; chorismate from D-erythrose 4-phosphate and phosphoenolpyruvate: step 4/7.</text>
</comment>
<accession>A0A9X8Y9P7</accession>
<dbReference type="PANTHER" id="PTHR21089">
    <property type="entry name" value="SHIKIMATE DEHYDROGENASE"/>
    <property type="match status" value="1"/>
</dbReference>
<dbReference type="GO" id="GO:0004764">
    <property type="term" value="F:shikimate 3-dehydrogenase (NADP+) activity"/>
    <property type="evidence" value="ECO:0007669"/>
    <property type="project" value="InterPro"/>
</dbReference>
<dbReference type="InterPro" id="IPR046346">
    <property type="entry name" value="Aminoacid_DH-like_N_sf"/>
</dbReference>
<dbReference type="AlphaFoldDB" id="A0A9X8Y9P7"/>
<gene>
    <name evidence="4" type="ORF">EDD78_101457</name>
</gene>
<reference evidence="4 5" key="1">
    <citation type="submission" date="2019-03" db="EMBL/GenBank/DDBJ databases">
        <title>Genomic Encyclopedia of Type Strains, Phase IV (KMG-IV): sequencing the most valuable type-strain genomes for metagenomic binning, comparative biology and taxonomic classification.</title>
        <authorList>
            <person name="Goeker M."/>
        </authorList>
    </citation>
    <scope>NUCLEOTIDE SEQUENCE [LARGE SCALE GENOMIC DNA]</scope>
    <source>
        <strain evidence="4 5">DSM 100433</strain>
    </source>
</reference>
<dbReference type="GO" id="GO:0019632">
    <property type="term" value="P:shikimate metabolic process"/>
    <property type="evidence" value="ECO:0007669"/>
    <property type="project" value="TreeGrafter"/>
</dbReference>
<evidence type="ECO:0000256" key="2">
    <source>
        <dbReference type="ARBA" id="ARBA00023141"/>
    </source>
</evidence>
<evidence type="ECO:0000313" key="4">
    <source>
        <dbReference type="EMBL" id="TCL45474.1"/>
    </source>
</evidence>
<dbReference type="Gene3D" id="3.40.50.10860">
    <property type="entry name" value="Leucine Dehydrogenase, chain A, domain 1"/>
    <property type="match status" value="1"/>
</dbReference>
<dbReference type="PANTHER" id="PTHR21089:SF1">
    <property type="entry name" value="BIFUNCTIONAL 3-DEHYDROQUINATE DEHYDRATASE_SHIKIMATE DEHYDROGENASE, CHLOROPLASTIC"/>
    <property type="match status" value="1"/>
</dbReference>
<keyword evidence="2" id="KW-0028">Amino-acid biosynthesis</keyword>
<dbReference type="Proteomes" id="UP000294682">
    <property type="component" value="Unassembled WGS sequence"/>
</dbReference>
<dbReference type="Gene3D" id="3.40.50.720">
    <property type="entry name" value="NAD(P)-binding Rossmann-like Domain"/>
    <property type="match status" value="1"/>
</dbReference>
<dbReference type="InterPro" id="IPR022893">
    <property type="entry name" value="Shikimate_DH_fam"/>
</dbReference>
<dbReference type="GO" id="GO:0009423">
    <property type="term" value="P:chorismate biosynthetic process"/>
    <property type="evidence" value="ECO:0007669"/>
    <property type="project" value="TreeGrafter"/>
</dbReference>
<dbReference type="GO" id="GO:0009073">
    <property type="term" value="P:aromatic amino acid family biosynthetic process"/>
    <property type="evidence" value="ECO:0007669"/>
    <property type="project" value="UniProtKB-KW"/>
</dbReference>
<proteinExistence type="predicted"/>
<evidence type="ECO:0000256" key="1">
    <source>
        <dbReference type="ARBA" id="ARBA00004871"/>
    </source>
</evidence>
<organism evidence="4 5">
    <name type="scientific">Harryflintia acetispora</name>
    <dbReference type="NCBI Taxonomy" id="1849041"/>
    <lineage>
        <taxon>Bacteria</taxon>
        <taxon>Bacillati</taxon>
        <taxon>Bacillota</taxon>
        <taxon>Clostridia</taxon>
        <taxon>Eubacteriales</taxon>
        <taxon>Oscillospiraceae</taxon>
        <taxon>Harryflintia</taxon>
    </lineage>
</organism>
<sequence>MQFALLGHPLGHSLSPQVHSLLARCTGAELQYTLRDVPPQELPAAMPGLLGLDGFNVTIPYKGEVVPYLARLDTSAARYGAVNTVAPSAEGPVGYNTDCTGFLRSLGDWKEGLDSVLVLGAGGVGRMFAIECARLGAAVTLAVRESSLPRAGALAEEITATYQVPARALLIGDAAKGDEGYSLLINATPCGMFPHLDECPAPDALIERCGRVFDCIYNPDKTRLLRRAQELQKPALGGLRMLILQAAAAQEIWYGARFREDQLQEIEERLAQVLRKDGSKE</sequence>
<keyword evidence="2" id="KW-0057">Aromatic amino acid biosynthesis</keyword>
<dbReference type="CDD" id="cd01065">
    <property type="entry name" value="NAD_bind_Shikimate_DH"/>
    <property type="match status" value="1"/>
</dbReference>
<keyword evidence="5" id="KW-1185">Reference proteome</keyword>
<dbReference type="InterPro" id="IPR036291">
    <property type="entry name" value="NAD(P)-bd_dom_sf"/>
</dbReference>
<dbReference type="EMBL" id="SLUK01000001">
    <property type="protein sequence ID" value="TCL45474.1"/>
    <property type="molecule type" value="Genomic_DNA"/>
</dbReference>
<dbReference type="SUPFAM" id="SSF51735">
    <property type="entry name" value="NAD(P)-binding Rossmann-fold domains"/>
    <property type="match status" value="1"/>
</dbReference>
<dbReference type="SUPFAM" id="SSF53223">
    <property type="entry name" value="Aminoacid dehydrogenase-like, N-terminal domain"/>
    <property type="match status" value="1"/>
</dbReference>
<protein>
    <submittedName>
        <fullName evidence="4">Shikimate dehydrogenase</fullName>
    </submittedName>
</protein>
<evidence type="ECO:0000259" key="3">
    <source>
        <dbReference type="Pfam" id="PF08501"/>
    </source>
</evidence>